<evidence type="ECO:0000256" key="1">
    <source>
        <dbReference type="ARBA" id="ARBA00006139"/>
    </source>
</evidence>
<gene>
    <name evidence="9" type="primary">lspA</name>
    <name evidence="12" type="ORF">JWYL7_0660</name>
    <name evidence="13" type="ORF">SAMN05661008_01224</name>
</gene>
<dbReference type="InterPro" id="IPR001872">
    <property type="entry name" value="Peptidase_A8"/>
</dbReference>
<accession>A0A150FQU7</accession>
<feature type="active site" evidence="9">
    <location>
        <position position="124"/>
    </location>
</feature>
<sequence length="143" mass="16167">MGLIYIFLLVILDQLTKKWAIDYLSNIGSIPVIENIFYLTYVENKGAAFGIFHGKVNFLIIVTGIITGYIIYYMYSNKNLTNLTKLALSLIVSGALGNLIDRIRLGFVVDFFDFRIWPVFNVADICVVIGSILISYIILTNKE</sequence>
<dbReference type="STRING" id="1121328.JWYL7_0660"/>
<dbReference type="GO" id="GO:0006508">
    <property type="term" value="P:proteolysis"/>
    <property type="evidence" value="ECO:0007669"/>
    <property type="project" value="UniProtKB-KW"/>
</dbReference>
<comment type="similarity">
    <text evidence="1 9 11">Belongs to the peptidase A8 family.</text>
</comment>
<dbReference type="GO" id="GO:0005886">
    <property type="term" value="C:plasma membrane"/>
    <property type="evidence" value="ECO:0007669"/>
    <property type="project" value="UniProtKB-SubCell"/>
</dbReference>
<proteinExistence type="inferred from homology"/>
<dbReference type="OrthoDB" id="9810259at2"/>
<comment type="caution">
    <text evidence="9">Lacks conserved residue(s) required for the propagation of feature annotation.</text>
</comment>
<comment type="caution">
    <text evidence="12">The sequence shown here is derived from an EMBL/GenBank/DDBJ whole genome shotgun (WGS) entry which is preliminary data.</text>
</comment>
<comment type="subcellular location">
    <subcellularLocation>
        <location evidence="9">Cell membrane</location>
        <topology evidence="9">Multi-pass membrane protein</topology>
    </subcellularLocation>
</comment>
<reference evidence="13 15" key="2">
    <citation type="submission" date="2016-11" db="EMBL/GenBank/DDBJ databases">
        <authorList>
            <person name="Varghese N."/>
            <person name="Submissions S."/>
        </authorList>
    </citation>
    <scope>NUCLEOTIDE SEQUENCE [LARGE SCALE GENOMIC DNA]</scope>
    <source>
        <strain evidence="13 15">DSM 7308</strain>
    </source>
</reference>
<dbReference type="EMBL" id="LSFY01000001">
    <property type="protein sequence ID" value="KXZ39585.1"/>
    <property type="molecule type" value="Genomic_DNA"/>
</dbReference>
<evidence type="ECO:0000256" key="3">
    <source>
        <dbReference type="ARBA" id="ARBA00022670"/>
    </source>
</evidence>
<feature type="transmembrane region" description="Helical" evidence="9">
    <location>
        <begin position="120"/>
        <end position="139"/>
    </location>
</feature>
<dbReference type="NCBIfam" id="TIGR00077">
    <property type="entry name" value="lspA"/>
    <property type="match status" value="1"/>
</dbReference>
<reference evidence="12 14" key="1">
    <citation type="submission" date="2016-02" db="EMBL/GenBank/DDBJ databases">
        <title>Draft genome sequence for Clostridium paradoxum JW-YL-7.</title>
        <authorList>
            <person name="Utturkar S.M."/>
            <person name="Lancaster A."/>
            <person name="Poole F.L."/>
            <person name="Adams M.W."/>
            <person name="Brown S.D."/>
        </authorList>
    </citation>
    <scope>NUCLEOTIDE SEQUENCE [LARGE SCALE GENOMIC DNA]</scope>
    <source>
        <strain evidence="12 14">JW-YL-7</strain>
    </source>
</reference>
<comment type="catalytic activity">
    <reaction evidence="9 10">
        <text>Release of signal peptides from bacterial membrane prolipoproteins. Hydrolyzes -Xaa-Yaa-Zaa-|-(S,diacylglyceryl)Cys-, in which Xaa is hydrophobic (preferably Leu), and Yaa (Ala or Ser) and Zaa (Gly or Ala) have small, neutral side chains.</text>
        <dbReference type="EC" id="3.4.23.36"/>
    </reaction>
</comment>
<dbReference type="Proteomes" id="UP000092605">
    <property type="component" value="Unassembled WGS sequence"/>
</dbReference>
<evidence type="ECO:0000313" key="15">
    <source>
        <dbReference type="Proteomes" id="UP000323392"/>
    </source>
</evidence>
<evidence type="ECO:0000313" key="12">
    <source>
        <dbReference type="EMBL" id="KXZ39585.1"/>
    </source>
</evidence>
<evidence type="ECO:0000256" key="6">
    <source>
        <dbReference type="ARBA" id="ARBA00022801"/>
    </source>
</evidence>
<dbReference type="PATRIC" id="fig|1121328.3.peg.664"/>
<keyword evidence="12" id="KW-0449">Lipoprotein</keyword>
<feature type="active site" evidence="9">
    <location>
        <position position="110"/>
    </location>
</feature>
<keyword evidence="15" id="KW-1185">Reference proteome</keyword>
<keyword evidence="2 9" id="KW-1003">Cell membrane</keyword>
<dbReference type="EC" id="3.4.23.36" evidence="9"/>
<keyword evidence="3 9" id="KW-0645">Protease</keyword>
<evidence type="ECO:0000256" key="5">
    <source>
        <dbReference type="ARBA" id="ARBA00022750"/>
    </source>
</evidence>
<comment type="function">
    <text evidence="9 10">This protein specifically catalyzes the removal of signal peptides from prolipoproteins.</text>
</comment>
<evidence type="ECO:0000256" key="7">
    <source>
        <dbReference type="ARBA" id="ARBA00022989"/>
    </source>
</evidence>
<dbReference type="PROSITE" id="PS00855">
    <property type="entry name" value="SPASE_II"/>
    <property type="match status" value="1"/>
</dbReference>
<dbReference type="PANTHER" id="PTHR33695:SF1">
    <property type="entry name" value="LIPOPROTEIN SIGNAL PEPTIDASE"/>
    <property type="match status" value="1"/>
</dbReference>
<keyword evidence="4 9" id="KW-0812">Transmembrane</keyword>
<protein>
    <recommendedName>
        <fullName evidence="9">Lipoprotein signal peptidase</fullName>
        <ecNumber evidence="9">3.4.23.36</ecNumber>
    </recommendedName>
    <alternativeName>
        <fullName evidence="9">Prolipoprotein signal peptidase</fullName>
    </alternativeName>
    <alternativeName>
        <fullName evidence="9">Signal peptidase II</fullName>
        <shortName evidence="9">SPase II</shortName>
    </alternativeName>
</protein>
<keyword evidence="7 9" id="KW-1133">Transmembrane helix</keyword>
<evidence type="ECO:0000313" key="14">
    <source>
        <dbReference type="Proteomes" id="UP000092605"/>
    </source>
</evidence>
<dbReference type="Pfam" id="PF01252">
    <property type="entry name" value="Peptidase_A8"/>
    <property type="match status" value="1"/>
</dbReference>
<dbReference type="GO" id="GO:0004190">
    <property type="term" value="F:aspartic-type endopeptidase activity"/>
    <property type="evidence" value="ECO:0007669"/>
    <property type="project" value="UniProtKB-UniRule"/>
</dbReference>
<name>A0A150FQU7_CLOPD</name>
<dbReference type="Proteomes" id="UP000323392">
    <property type="component" value="Unassembled WGS sequence"/>
</dbReference>
<dbReference type="EMBL" id="FRBG01000008">
    <property type="protein sequence ID" value="SHK96998.1"/>
    <property type="molecule type" value="Genomic_DNA"/>
</dbReference>
<dbReference type="UniPathway" id="UPA00665"/>
<evidence type="ECO:0000313" key="13">
    <source>
        <dbReference type="EMBL" id="SHK96998.1"/>
    </source>
</evidence>
<keyword evidence="6 9" id="KW-0378">Hydrolase</keyword>
<evidence type="ECO:0000256" key="4">
    <source>
        <dbReference type="ARBA" id="ARBA00022692"/>
    </source>
</evidence>
<keyword evidence="5 9" id="KW-0064">Aspartyl protease</keyword>
<evidence type="ECO:0000256" key="9">
    <source>
        <dbReference type="HAMAP-Rule" id="MF_00161"/>
    </source>
</evidence>
<keyword evidence="8 9" id="KW-0472">Membrane</keyword>
<evidence type="ECO:0000256" key="10">
    <source>
        <dbReference type="RuleBase" id="RU000594"/>
    </source>
</evidence>
<evidence type="ECO:0000256" key="8">
    <source>
        <dbReference type="ARBA" id="ARBA00023136"/>
    </source>
</evidence>
<dbReference type="PANTHER" id="PTHR33695">
    <property type="entry name" value="LIPOPROTEIN SIGNAL PEPTIDASE"/>
    <property type="match status" value="1"/>
</dbReference>
<feature type="transmembrane region" description="Helical" evidence="9">
    <location>
        <begin position="56"/>
        <end position="75"/>
    </location>
</feature>
<dbReference type="AlphaFoldDB" id="A0A150FQU7"/>
<comment type="pathway">
    <text evidence="9">Protein modification; lipoprotein biosynthesis (signal peptide cleavage).</text>
</comment>
<dbReference type="PRINTS" id="PR00781">
    <property type="entry name" value="LIPOSIGPTASE"/>
</dbReference>
<organism evidence="12 14">
    <name type="scientific">Alkalithermobacter thermoalcaliphilus JW-YL-7 = DSM 7308</name>
    <dbReference type="NCBI Taxonomy" id="1121328"/>
    <lineage>
        <taxon>Bacteria</taxon>
        <taxon>Bacillati</taxon>
        <taxon>Bacillota</taxon>
        <taxon>Clostridia</taxon>
        <taxon>Peptostreptococcales</taxon>
        <taxon>Tepidibacteraceae</taxon>
        <taxon>Alkalithermobacter</taxon>
    </lineage>
</organism>
<dbReference type="HAMAP" id="MF_00161">
    <property type="entry name" value="LspA"/>
    <property type="match status" value="1"/>
</dbReference>
<evidence type="ECO:0000256" key="11">
    <source>
        <dbReference type="RuleBase" id="RU004181"/>
    </source>
</evidence>
<evidence type="ECO:0000256" key="2">
    <source>
        <dbReference type="ARBA" id="ARBA00022475"/>
    </source>
</evidence>